<dbReference type="GO" id="GO:0004791">
    <property type="term" value="F:thioredoxin-disulfide reductase (NADPH) activity"/>
    <property type="evidence" value="ECO:0007669"/>
    <property type="project" value="UniProtKB-EC"/>
</dbReference>
<comment type="catalytic activity">
    <reaction evidence="3">
        <text>[thioredoxin]-dithiol + NADP(+) = [thioredoxin]-disulfide + NADPH + H(+)</text>
        <dbReference type="Rhea" id="RHEA:20345"/>
        <dbReference type="Rhea" id="RHEA-COMP:10698"/>
        <dbReference type="Rhea" id="RHEA-COMP:10700"/>
        <dbReference type="ChEBI" id="CHEBI:15378"/>
        <dbReference type="ChEBI" id="CHEBI:29950"/>
        <dbReference type="ChEBI" id="CHEBI:50058"/>
        <dbReference type="ChEBI" id="CHEBI:57783"/>
        <dbReference type="ChEBI" id="CHEBI:58349"/>
        <dbReference type="EC" id="1.8.1.9"/>
    </reaction>
</comment>
<dbReference type="Gene3D" id="3.50.50.60">
    <property type="entry name" value="FAD/NAD(P)-binding domain"/>
    <property type="match status" value="2"/>
</dbReference>
<dbReference type="InterPro" id="IPR023753">
    <property type="entry name" value="FAD/NAD-binding_dom"/>
</dbReference>
<evidence type="ECO:0000313" key="5">
    <source>
        <dbReference type="EMBL" id="SNT54276.1"/>
    </source>
</evidence>
<keyword evidence="2" id="KW-0560">Oxidoreductase</keyword>
<dbReference type="InterPro" id="IPR018490">
    <property type="entry name" value="cNMP-bd_dom_sf"/>
</dbReference>
<evidence type="ECO:0000313" key="6">
    <source>
        <dbReference type="Proteomes" id="UP000198280"/>
    </source>
</evidence>
<dbReference type="Pfam" id="PF07992">
    <property type="entry name" value="Pyr_redox_2"/>
    <property type="match status" value="1"/>
</dbReference>
<dbReference type="SUPFAM" id="SSF51905">
    <property type="entry name" value="FAD/NAD(P)-binding domain"/>
    <property type="match status" value="1"/>
</dbReference>
<gene>
    <name evidence="5" type="ORF">SAMN05216252_13669</name>
</gene>
<dbReference type="Proteomes" id="UP000198280">
    <property type="component" value="Unassembled WGS sequence"/>
</dbReference>
<evidence type="ECO:0000256" key="2">
    <source>
        <dbReference type="ARBA" id="ARBA00023002"/>
    </source>
</evidence>
<feature type="domain" description="Cyclic nucleotide-binding" evidence="4">
    <location>
        <begin position="12"/>
        <end position="129"/>
    </location>
</feature>
<dbReference type="InterPro" id="IPR050097">
    <property type="entry name" value="Ferredoxin-NADP_redctase_2"/>
</dbReference>
<dbReference type="InterPro" id="IPR036188">
    <property type="entry name" value="FAD/NAD-bd_sf"/>
</dbReference>
<dbReference type="OrthoDB" id="109585at2"/>
<protein>
    <submittedName>
        <fullName evidence="5">Thioredoxin reductase (NADPH)</fullName>
    </submittedName>
</protein>
<proteinExistence type="predicted"/>
<evidence type="ECO:0000256" key="1">
    <source>
        <dbReference type="ARBA" id="ARBA00022630"/>
    </source>
</evidence>
<evidence type="ECO:0000259" key="4">
    <source>
        <dbReference type="PROSITE" id="PS50042"/>
    </source>
</evidence>
<dbReference type="PROSITE" id="PS50042">
    <property type="entry name" value="CNMP_BINDING_3"/>
    <property type="match status" value="1"/>
</dbReference>
<accession>A0A239NHA6</accession>
<dbReference type="SUPFAM" id="SSF51206">
    <property type="entry name" value="cAMP-binding domain-like"/>
    <property type="match status" value="1"/>
</dbReference>
<dbReference type="InterPro" id="IPR000595">
    <property type="entry name" value="cNMP-bd_dom"/>
</dbReference>
<dbReference type="InterPro" id="IPR014710">
    <property type="entry name" value="RmlC-like_jellyroll"/>
</dbReference>
<keyword evidence="1" id="KW-0285">Flavoprotein</keyword>
<dbReference type="PRINTS" id="PR00469">
    <property type="entry name" value="PNDRDTASEII"/>
</dbReference>
<evidence type="ECO:0000256" key="3">
    <source>
        <dbReference type="ARBA" id="ARBA00048132"/>
    </source>
</evidence>
<dbReference type="PRINTS" id="PR00368">
    <property type="entry name" value="FADPNR"/>
</dbReference>
<keyword evidence="6" id="KW-1185">Reference proteome</keyword>
<organism evidence="5 6">
    <name type="scientific">Actinacidiphila glaucinigra</name>
    <dbReference type="NCBI Taxonomy" id="235986"/>
    <lineage>
        <taxon>Bacteria</taxon>
        <taxon>Bacillati</taxon>
        <taxon>Actinomycetota</taxon>
        <taxon>Actinomycetes</taxon>
        <taxon>Kitasatosporales</taxon>
        <taxon>Streptomycetaceae</taxon>
        <taxon>Actinacidiphila</taxon>
    </lineage>
</organism>
<dbReference type="AlphaFoldDB" id="A0A239NHA6"/>
<dbReference type="Pfam" id="PF00027">
    <property type="entry name" value="cNMP_binding"/>
    <property type="match status" value="1"/>
</dbReference>
<name>A0A239NHA6_9ACTN</name>
<dbReference type="CDD" id="cd00038">
    <property type="entry name" value="CAP_ED"/>
    <property type="match status" value="1"/>
</dbReference>
<dbReference type="Gene3D" id="2.60.120.10">
    <property type="entry name" value="Jelly Rolls"/>
    <property type="match status" value="1"/>
</dbReference>
<reference evidence="5 6" key="1">
    <citation type="submission" date="2017-06" db="EMBL/GenBank/DDBJ databases">
        <authorList>
            <person name="Kim H.J."/>
            <person name="Triplett B.A."/>
        </authorList>
    </citation>
    <scope>NUCLEOTIDE SEQUENCE [LARGE SCALE GENOMIC DNA]</scope>
    <source>
        <strain evidence="5 6">CGMCC 4.1858</strain>
    </source>
</reference>
<sequence length="541" mass="57015">MNDGAAQRGPVLDDEQFRRLAEYGEVEHAESGRDLYTSGDDTYDFFLLPSATVDIVRDATAIEPERLIYRGGPGDFLGELNLLTGQHVYLTARVVSAGTVVRIRAAMLRRALAEQADIADTLIEAFRERREVIRGAAGNALELVGRPDAAETLELRTYVTQMLLPHSWFDAASHPGRSLMGLAGLGEDDLPAAMAGGSLLRRATPRAVAEALGLTYRADGRPVDLVVVGAGPAGLAAAVYGASEGLVTVLLDRAGLGGQAAKSARIENYLGFPHGVSGESLTRLAMVQALKFGVRIHAPCAVAGLDLSEERRPAVLLEDGTRIQCRAVIAATGAHYRHLDLPQWTTFEKSGCVRYAATELDVRGYEDHPVAVVGGANSAGQAALSLAAHGAMVDLIVRGADLGARMSSYLTDRIGAHARIKVHTSSTIRELGGGDTLASIVAERSDGRRDRLACRALFCFIGADPVSGWLDGVAKDDDGFVLTDSRLPAKAFGTSSLPFQTSAPRVFVVGDLRAGSTKRVATAVGDGAGAVSSVHTALAND</sequence>
<dbReference type="RefSeq" id="WP_089228774.1">
    <property type="nucleotide sequence ID" value="NZ_FZOF01000036.1"/>
</dbReference>
<dbReference type="EMBL" id="FZOF01000036">
    <property type="protein sequence ID" value="SNT54276.1"/>
    <property type="molecule type" value="Genomic_DNA"/>
</dbReference>
<dbReference type="PANTHER" id="PTHR48105">
    <property type="entry name" value="THIOREDOXIN REDUCTASE 1-RELATED-RELATED"/>
    <property type="match status" value="1"/>
</dbReference>